<dbReference type="EMBL" id="FNJQ01000014">
    <property type="protein sequence ID" value="SDP33246.1"/>
    <property type="molecule type" value="Genomic_DNA"/>
</dbReference>
<dbReference type="Pfam" id="PF02872">
    <property type="entry name" value="5_nucleotid_C"/>
    <property type="match status" value="1"/>
</dbReference>
<name>A0A1H0RW60_SELRU</name>
<dbReference type="InterPro" id="IPR036907">
    <property type="entry name" value="5'-Nucleotdase_C_sf"/>
</dbReference>
<evidence type="ECO:0000259" key="3">
    <source>
        <dbReference type="Pfam" id="PF00149"/>
    </source>
</evidence>
<dbReference type="GO" id="GO:0000166">
    <property type="term" value="F:nucleotide binding"/>
    <property type="evidence" value="ECO:0007669"/>
    <property type="project" value="UniProtKB-KW"/>
</dbReference>
<proteinExistence type="inferred from homology"/>
<dbReference type="PROSITE" id="PS00785">
    <property type="entry name" value="5_NUCLEOTIDASE_1"/>
    <property type="match status" value="1"/>
</dbReference>
<dbReference type="Pfam" id="PF00149">
    <property type="entry name" value="Metallophos"/>
    <property type="match status" value="1"/>
</dbReference>
<dbReference type="AlphaFoldDB" id="A0A1H0RW60"/>
<dbReference type="InterPro" id="IPR006179">
    <property type="entry name" value="5_nucleotidase/apyrase"/>
</dbReference>
<dbReference type="PANTHER" id="PTHR11575:SF24">
    <property type="entry name" value="5'-NUCLEOTIDASE"/>
    <property type="match status" value="1"/>
</dbReference>
<evidence type="ECO:0000256" key="1">
    <source>
        <dbReference type="ARBA" id="ARBA00022729"/>
    </source>
</evidence>
<dbReference type="InterPro" id="IPR008334">
    <property type="entry name" value="5'-Nucleotdase_C"/>
</dbReference>
<accession>A0A1H0RW60</accession>
<dbReference type="CDD" id="cd00845">
    <property type="entry name" value="MPP_UshA_N_like"/>
    <property type="match status" value="1"/>
</dbReference>
<feature type="domain" description="5'-Nucleotidase C-terminal" evidence="4">
    <location>
        <begin position="329"/>
        <end position="471"/>
    </location>
</feature>
<evidence type="ECO:0000313" key="5">
    <source>
        <dbReference type="EMBL" id="SDP33246.1"/>
    </source>
</evidence>
<keyword evidence="2" id="KW-0378">Hydrolase</keyword>
<evidence type="ECO:0000313" key="6">
    <source>
        <dbReference type="Proteomes" id="UP000182412"/>
    </source>
</evidence>
<dbReference type="SUPFAM" id="SSF55816">
    <property type="entry name" value="5'-nucleotidase (syn. UDP-sugar hydrolase), C-terminal domain"/>
    <property type="match status" value="1"/>
</dbReference>
<dbReference type="Proteomes" id="UP000182412">
    <property type="component" value="Unassembled WGS sequence"/>
</dbReference>
<sequence length="506" mass="54691">MWQKKLTALALGIMLALPVSAGASVQKDGVHITILHTNDIHARVEENAEQKILGMGWIAGGIRAQKAADEDTLALDGGDTFHGLPIINLSKGANMAMLLNLSGYDAMTPGNHDFNYGERRLLELAKMLNFPILSANTYDKTQKDYLFRPYKSFTFNGVKVAVIGLTTPEVAFKTNPANVTEVFFANPITEAKTMMAKLRKSHDVVIGLMHMGVDKSSEFTSERIAREVPGFDIIIDGHSHTILNKGLRVGRTLICQTGCYDNELGKVELVVKGHKVRKAEASLLDKQAVEKLAGQPDAGVQQALAEMKESTTQELKKVVASSPRELTSAREIVRTQESELGNLTADALRAATGADAALANGGSLRADLPQGKITRGTILSIFPFGNTVQKVELKGEVIKAALEHSVEYVPAAFGGFMNVSGMTFDLDKKAPGGQRISNVKINGQPLDLQKKYTVAMNDFTAAGGDGYTMLKGARMLGVYGAMEDIVVEYIRTHGVQDIAVGRIHVK</sequence>
<reference evidence="5 6" key="1">
    <citation type="submission" date="2016-10" db="EMBL/GenBank/DDBJ databases">
        <authorList>
            <person name="de Groot N.N."/>
        </authorList>
    </citation>
    <scope>NUCLEOTIDE SEQUENCE [LARGE SCALE GENOMIC DNA]</scope>
    <source>
        <strain evidence="5 6">S137</strain>
    </source>
</reference>
<dbReference type="SUPFAM" id="SSF56300">
    <property type="entry name" value="Metallo-dependent phosphatases"/>
    <property type="match status" value="1"/>
</dbReference>
<dbReference type="Gene3D" id="3.60.21.10">
    <property type="match status" value="1"/>
</dbReference>
<dbReference type="Gene3D" id="3.90.780.10">
    <property type="entry name" value="5'-Nucleotidase, C-terminal domain"/>
    <property type="match status" value="1"/>
</dbReference>
<dbReference type="InterPro" id="IPR004843">
    <property type="entry name" value="Calcineurin-like_PHP"/>
</dbReference>
<evidence type="ECO:0000259" key="4">
    <source>
        <dbReference type="Pfam" id="PF02872"/>
    </source>
</evidence>
<dbReference type="RefSeq" id="WP_074572216.1">
    <property type="nucleotide sequence ID" value="NZ_FNJQ01000014.1"/>
</dbReference>
<feature type="signal peptide" evidence="2">
    <location>
        <begin position="1"/>
        <end position="21"/>
    </location>
</feature>
<dbReference type="GO" id="GO:0046872">
    <property type="term" value="F:metal ion binding"/>
    <property type="evidence" value="ECO:0007669"/>
    <property type="project" value="InterPro"/>
</dbReference>
<keyword evidence="1 2" id="KW-0732">Signal</keyword>
<dbReference type="PRINTS" id="PR01607">
    <property type="entry name" value="APYRASEFAMLY"/>
</dbReference>
<dbReference type="GO" id="GO:0030288">
    <property type="term" value="C:outer membrane-bounded periplasmic space"/>
    <property type="evidence" value="ECO:0007669"/>
    <property type="project" value="TreeGrafter"/>
</dbReference>
<organism evidence="5 6">
    <name type="scientific">Selenomonas ruminantium</name>
    <dbReference type="NCBI Taxonomy" id="971"/>
    <lineage>
        <taxon>Bacteria</taxon>
        <taxon>Bacillati</taxon>
        <taxon>Bacillota</taxon>
        <taxon>Negativicutes</taxon>
        <taxon>Selenomonadales</taxon>
        <taxon>Selenomonadaceae</taxon>
        <taxon>Selenomonas</taxon>
    </lineage>
</organism>
<gene>
    <name evidence="5" type="ORF">SAMN05216366_11420</name>
</gene>
<dbReference type="InterPro" id="IPR006146">
    <property type="entry name" value="5'-Nucleotdase_CS"/>
</dbReference>
<dbReference type="GO" id="GO:0009166">
    <property type="term" value="P:nucleotide catabolic process"/>
    <property type="evidence" value="ECO:0007669"/>
    <property type="project" value="InterPro"/>
</dbReference>
<feature type="domain" description="Calcineurin-like phosphoesterase" evidence="3">
    <location>
        <begin position="33"/>
        <end position="240"/>
    </location>
</feature>
<dbReference type="GO" id="GO:0016788">
    <property type="term" value="F:hydrolase activity, acting on ester bonds"/>
    <property type="evidence" value="ECO:0007669"/>
    <property type="project" value="InterPro"/>
</dbReference>
<dbReference type="PANTHER" id="PTHR11575">
    <property type="entry name" value="5'-NUCLEOTIDASE-RELATED"/>
    <property type="match status" value="1"/>
</dbReference>
<comment type="similarity">
    <text evidence="2">Belongs to the 5'-nucleotidase family.</text>
</comment>
<feature type="chain" id="PRO_5039745488" evidence="2">
    <location>
        <begin position="22"/>
        <end position="506"/>
    </location>
</feature>
<evidence type="ECO:0000256" key="2">
    <source>
        <dbReference type="RuleBase" id="RU362119"/>
    </source>
</evidence>
<dbReference type="InterPro" id="IPR029052">
    <property type="entry name" value="Metallo-depent_PP-like"/>
</dbReference>
<keyword evidence="2" id="KW-0547">Nucleotide-binding</keyword>
<protein>
    <submittedName>
        <fullName evidence="5">2',3'-cyclic-nucleotide 2'-phosphodiesterase/5'-or 3'-nucleotidase, 5'-nucleotidase family</fullName>
    </submittedName>
</protein>